<dbReference type="SUPFAM" id="SSF46785">
    <property type="entry name" value="Winged helix' DNA-binding domain"/>
    <property type="match status" value="1"/>
</dbReference>
<keyword evidence="2" id="KW-0805">Transcription regulation</keyword>
<dbReference type="Pfam" id="PF03466">
    <property type="entry name" value="LysR_substrate"/>
    <property type="match status" value="1"/>
</dbReference>
<comment type="similarity">
    <text evidence="1">Belongs to the LysR transcriptional regulatory family.</text>
</comment>
<dbReference type="InterPro" id="IPR036390">
    <property type="entry name" value="WH_DNA-bd_sf"/>
</dbReference>
<dbReference type="PRINTS" id="PR00039">
    <property type="entry name" value="HTHLYSR"/>
</dbReference>
<gene>
    <name evidence="6" type="primary">yahB</name>
    <name evidence="6" type="ORF">LMG18101_02617</name>
</gene>
<keyword evidence="4" id="KW-0804">Transcription</keyword>
<name>A0ABN9JPF9_9RALS</name>
<evidence type="ECO:0000259" key="5">
    <source>
        <dbReference type="PROSITE" id="PS50931"/>
    </source>
</evidence>
<evidence type="ECO:0000313" key="6">
    <source>
        <dbReference type="EMBL" id="CAJ0815530.1"/>
    </source>
</evidence>
<protein>
    <submittedName>
        <fullName evidence="6">HTH-type transcriptional regulator YahB</fullName>
    </submittedName>
</protein>
<sequence length="328" mass="36453">MGVIFIGKSKSIQFDSIGFSDILSGYRHLEPTMRHSPEALLAFAEAATLGSFSAAARKLGKRQSTISEAIGNLEIDLGLTLFDRSTRQPTLTEAGHAMLTQVRRVLEAGERMDRLAAQMAGGLEARLTLVVSDTYQSDRYEQTLAALEQRFPDLELECLIAEYEDVVDIIQQGRAQLGLVATQPAYPPDIGAATIAEQSEIGLFVGRQHPFAQYGDAEVPHAVLRETRELRLNTFVDPVGPRAETTPVRSLRRWSAPSYLMLLEMAVLGFGWTELPRWLVDHFAADRLHEVRARGWPRQLPVDVVWSRKRTLGQAGAWLLETMLAETA</sequence>
<accession>A0ABN9JPF9</accession>
<dbReference type="PANTHER" id="PTHR30126">
    <property type="entry name" value="HTH-TYPE TRANSCRIPTIONAL REGULATOR"/>
    <property type="match status" value="1"/>
</dbReference>
<dbReference type="PROSITE" id="PS50931">
    <property type="entry name" value="HTH_LYSR"/>
    <property type="match status" value="1"/>
</dbReference>
<dbReference type="Gene3D" id="3.40.190.290">
    <property type="match status" value="1"/>
</dbReference>
<dbReference type="InterPro" id="IPR036388">
    <property type="entry name" value="WH-like_DNA-bd_sf"/>
</dbReference>
<dbReference type="InterPro" id="IPR005119">
    <property type="entry name" value="LysR_subst-bd"/>
</dbReference>
<dbReference type="InterPro" id="IPR000847">
    <property type="entry name" value="LysR_HTH_N"/>
</dbReference>
<dbReference type="EMBL" id="CATZLL010000007">
    <property type="protein sequence ID" value="CAJ0815530.1"/>
    <property type="molecule type" value="Genomic_DNA"/>
</dbReference>
<evidence type="ECO:0000313" key="7">
    <source>
        <dbReference type="Proteomes" id="UP001189757"/>
    </source>
</evidence>
<evidence type="ECO:0000256" key="4">
    <source>
        <dbReference type="ARBA" id="ARBA00023163"/>
    </source>
</evidence>
<proteinExistence type="inferred from homology"/>
<dbReference type="SUPFAM" id="SSF53850">
    <property type="entry name" value="Periplasmic binding protein-like II"/>
    <property type="match status" value="1"/>
</dbReference>
<keyword evidence="3" id="KW-0238">DNA-binding</keyword>
<organism evidence="6 7">
    <name type="scientific">Ralstonia flaminis</name>
    <dbReference type="NCBI Taxonomy" id="3058597"/>
    <lineage>
        <taxon>Bacteria</taxon>
        <taxon>Pseudomonadati</taxon>
        <taxon>Pseudomonadota</taxon>
        <taxon>Betaproteobacteria</taxon>
        <taxon>Burkholderiales</taxon>
        <taxon>Burkholderiaceae</taxon>
        <taxon>Ralstonia</taxon>
    </lineage>
</organism>
<evidence type="ECO:0000256" key="3">
    <source>
        <dbReference type="ARBA" id="ARBA00023125"/>
    </source>
</evidence>
<dbReference type="Pfam" id="PF00126">
    <property type="entry name" value="HTH_1"/>
    <property type="match status" value="1"/>
</dbReference>
<feature type="domain" description="HTH lysR-type" evidence="5">
    <location>
        <begin position="35"/>
        <end position="92"/>
    </location>
</feature>
<dbReference type="CDD" id="cd05466">
    <property type="entry name" value="PBP2_LTTR_substrate"/>
    <property type="match status" value="1"/>
</dbReference>
<dbReference type="PANTHER" id="PTHR30126:SF91">
    <property type="entry name" value="LYSR FAMILY TRANSCRIPTIONAL REGULATOR"/>
    <property type="match status" value="1"/>
</dbReference>
<dbReference type="Proteomes" id="UP001189757">
    <property type="component" value="Unassembled WGS sequence"/>
</dbReference>
<comment type="caution">
    <text evidence="6">The sequence shown here is derived from an EMBL/GenBank/DDBJ whole genome shotgun (WGS) entry which is preliminary data.</text>
</comment>
<reference evidence="6 7" key="1">
    <citation type="submission" date="2023-07" db="EMBL/GenBank/DDBJ databases">
        <authorList>
            <person name="Peeters C."/>
        </authorList>
    </citation>
    <scope>NUCLEOTIDE SEQUENCE [LARGE SCALE GENOMIC DNA]</scope>
    <source>
        <strain evidence="6 7">LMG 18101</strain>
    </source>
</reference>
<evidence type="ECO:0000256" key="1">
    <source>
        <dbReference type="ARBA" id="ARBA00009437"/>
    </source>
</evidence>
<evidence type="ECO:0000256" key="2">
    <source>
        <dbReference type="ARBA" id="ARBA00023015"/>
    </source>
</evidence>
<keyword evidence="7" id="KW-1185">Reference proteome</keyword>
<dbReference type="Gene3D" id="1.10.10.10">
    <property type="entry name" value="Winged helix-like DNA-binding domain superfamily/Winged helix DNA-binding domain"/>
    <property type="match status" value="1"/>
</dbReference>